<protein>
    <submittedName>
        <fullName evidence="11">Acetylornithine deacetylase</fullName>
        <ecNumber evidence="11">3.5.1.16</ecNumber>
    </submittedName>
</protein>
<dbReference type="InterPro" id="IPR011650">
    <property type="entry name" value="Peptidase_M20_dimer"/>
</dbReference>
<evidence type="ECO:0000256" key="2">
    <source>
        <dbReference type="ARBA" id="ARBA00005691"/>
    </source>
</evidence>
<keyword evidence="4" id="KW-0055">Arginine biosynthesis</keyword>
<dbReference type="Gene3D" id="3.30.70.360">
    <property type="match status" value="1"/>
</dbReference>
<dbReference type="PANTHER" id="PTHR43808">
    <property type="entry name" value="ACETYLORNITHINE DEACETYLASE"/>
    <property type="match status" value="1"/>
</dbReference>
<dbReference type="FunFam" id="3.30.70.360:FF:000003">
    <property type="entry name" value="Acetylornithine deacetylase"/>
    <property type="match status" value="1"/>
</dbReference>
<evidence type="ECO:0000256" key="7">
    <source>
        <dbReference type="ARBA" id="ARBA00022801"/>
    </source>
</evidence>
<sequence>MKNVLPPFIEIYRALIATPSISATEESLDQSNASLITLLAGWFSDLGFNVEVQPVPGTRNKFNMLASTGHGAGGLLLTGHTDTVPFDDGRWTRDPFTLTEHDNKLYGLGTADMKGFFAFILDALRDVDVTKLKKPLYILATADEETSMAGRVIFPKPRHYVRSCAIIGEPTSLQPIRAHKGHISNVVRVLGQSGHSSDPARGVNAIELMHDAIGHIMQLRDSLKARYHYEAFTVPYPTLNLGHIHGGDASNRICACCELHMDIRPLPA</sequence>
<evidence type="ECO:0000259" key="10">
    <source>
        <dbReference type="Pfam" id="PF07687"/>
    </source>
</evidence>
<dbReference type="GO" id="GO:0008777">
    <property type="term" value="F:acetylornithine deacetylase activity"/>
    <property type="evidence" value="ECO:0007669"/>
    <property type="project" value="UniProtKB-EC"/>
</dbReference>
<keyword evidence="5" id="KW-0028">Amino-acid biosynthesis</keyword>
<evidence type="ECO:0000256" key="4">
    <source>
        <dbReference type="ARBA" id="ARBA00022571"/>
    </source>
</evidence>
<keyword evidence="6" id="KW-0479">Metal-binding</keyword>
<dbReference type="EMBL" id="UGXT01000002">
    <property type="protein sequence ID" value="SUH40625.1"/>
    <property type="molecule type" value="Genomic_DNA"/>
</dbReference>
<dbReference type="GO" id="GO:0046872">
    <property type="term" value="F:metal ion binding"/>
    <property type="evidence" value="ECO:0007669"/>
    <property type="project" value="UniProtKB-KW"/>
</dbReference>
<evidence type="ECO:0000313" key="12">
    <source>
        <dbReference type="Proteomes" id="UP000254712"/>
    </source>
</evidence>
<organism evidence="11 12">
    <name type="scientific">Salmonella enterica I</name>
    <dbReference type="NCBI Taxonomy" id="59201"/>
    <lineage>
        <taxon>Bacteria</taxon>
        <taxon>Pseudomonadati</taxon>
        <taxon>Pseudomonadota</taxon>
        <taxon>Gammaproteobacteria</taxon>
        <taxon>Enterobacterales</taxon>
        <taxon>Enterobacteriaceae</taxon>
        <taxon>Salmonella</taxon>
    </lineage>
</organism>
<dbReference type="InterPro" id="IPR002933">
    <property type="entry name" value="Peptidase_M20"/>
</dbReference>
<comment type="subcellular location">
    <subcellularLocation>
        <location evidence="1">Cytoplasm</location>
    </subcellularLocation>
</comment>
<keyword evidence="8" id="KW-0862">Zinc</keyword>
<dbReference type="NCBIfam" id="TIGR01892">
    <property type="entry name" value="AcOrn-deacetyl"/>
    <property type="match status" value="1"/>
</dbReference>
<feature type="domain" description="Peptidase M20 dimerisation" evidence="10">
    <location>
        <begin position="178"/>
        <end position="267"/>
    </location>
</feature>
<dbReference type="InterPro" id="IPR001261">
    <property type="entry name" value="ArgE/DapE_CS"/>
</dbReference>
<dbReference type="Pfam" id="PF01546">
    <property type="entry name" value="Peptidase_M20"/>
    <property type="match status" value="1"/>
</dbReference>
<keyword evidence="9" id="KW-0170">Cobalt</keyword>
<evidence type="ECO:0000256" key="3">
    <source>
        <dbReference type="ARBA" id="ARBA00022490"/>
    </source>
</evidence>
<dbReference type="AlphaFoldDB" id="A0A379X2P9"/>
<dbReference type="PANTHER" id="PTHR43808:SF1">
    <property type="entry name" value="ACETYLORNITHINE DEACETYLASE"/>
    <property type="match status" value="1"/>
</dbReference>
<dbReference type="Proteomes" id="UP000254712">
    <property type="component" value="Unassembled WGS sequence"/>
</dbReference>
<dbReference type="EC" id="3.5.1.16" evidence="11"/>
<keyword evidence="3" id="KW-0963">Cytoplasm</keyword>
<evidence type="ECO:0000256" key="6">
    <source>
        <dbReference type="ARBA" id="ARBA00022723"/>
    </source>
</evidence>
<dbReference type="InterPro" id="IPR010169">
    <property type="entry name" value="AcOrn-deacetyl"/>
</dbReference>
<accession>A0A379X2P9</accession>
<dbReference type="PROSITE" id="PS00758">
    <property type="entry name" value="ARGE_DAPE_CPG2_1"/>
    <property type="match status" value="1"/>
</dbReference>
<keyword evidence="7 11" id="KW-0378">Hydrolase</keyword>
<proteinExistence type="inferred from homology"/>
<dbReference type="SUPFAM" id="SSF53187">
    <property type="entry name" value="Zn-dependent exopeptidases"/>
    <property type="match status" value="1"/>
</dbReference>
<dbReference type="InterPro" id="IPR050072">
    <property type="entry name" value="Peptidase_M20A"/>
</dbReference>
<evidence type="ECO:0000256" key="5">
    <source>
        <dbReference type="ARBA" id="ARBA00022605"/>
    </source>
</evidence>
<dbReference type="GO" id="GO:0006526">
    <property type="term" value="P:L-arginine biosynthetic process"/>
    <property type="evidence" value="ECO:0007669"/>
    <property type="project" value="UniProtKB-KW"/>
</dbReference>
<reference evidence="11 12" key="1">
    <citation type="submission" date="2018-06" db="EMBL/GenBank/DDBJ databases">
        <authorList>
            <consortium name="Pathogen Informatics"/>
            <person name="Doyle S."/>
        </authorList>
    </citation>
    <scope>NUCLEOTIDE SEQUENCE [LARGE SCALE GENOMIC DNA]</scope>
    <source>
        <strain evidence="11 12">NCTC8261</strain>
    </source>
</reference>
<dbReference type="GO" id="GO:0005737">
    <property type="term" value="C:cytoplasm"/>
    <property type="evidence" value="ECO:0007669"/>
    <property type="project" value="UniProtKB-SubCell"/>
</dbReference>
<dbReference type="NCBIfam" id="NF003474">
    <property type="entry name" value="PRK05111.1"/>
    <property type="match status" value="1"/>
</dbReference>
<gene>
    <name evidence="11" type="primary">argE_1</name>
    <name evidence="11" type="ORF">NCTC8261_07033</name>
</gene>
<name>A0A379X2P9_SALET</name>
<dbReference type="Pfam" id="PF07687">
    <property type="entry name" value="M20_dimer"/>
    <property type="match status" value="1"/>
</dbReference>
<evidence type="ECO:0000313" key="11">
    <source>
        <dbReference type="EMBL" id="SUH40625.1"/>
    </source>
</evidence>
<dbReference type="PROSITE" id="PS00759">
    <property type="entry name" value="ARGE_DAPE_CPG2_2"/>
    <property type="match status" value="1"/>
</dbReference>
<evidence type="ECO:0000256" key="8">
    <source>
        <dbReference type="ARBA" id="ARBA00022833"/>
    </source>
</evidence>
<evidence type="ECO:0000256" key="9">
    <source>
        <dbReference type="ARBA" id="ARBA00023285"/>
    </source>
</evidence>
<dbReference type="CDD" id="cd03894">
    <property type="entry name" value="M20_ArgE"/>
    <property type="match status" value="1"/>
</dbReference>
<dbReference type="Gene3D" id="3.40.630.10">
    <property type="entry name" value="Zn peptidases"/>
    <property type="match status" value="1"/>
</dbReference>
<comment type="similarity">
    <text evidence="2">Belongs to the peptidase M20A family. ArgE subfamily.</text>
</comment>
<evidence type="ECO:0000256" key="1">
    <source>
        <dbReference type="ARBA" id="ARBA00004496"/>
    </source>
</evidence>